<evidence type="ECO:0000313" key="6">
    <source>
        <dbReference type="EMBL" id="NLR77465.1"/>
    </source>
</evidence>
<evidence type="ECO:0000256" key="1">
    <source>
        <dbReference type="ARBA" id="ARBA00004442"/>
    </source>
</evidence>
<keyword evidence="7" id="KW-1185">Reference proteome</keyword>
<dbReference type="Proteomes" id="UP000552864">
    <property type="component" value="Unassembled WGS sequence"/>
</dbReference>
<dbReference type="RefSeq" id="WP_168736864.1">
    <property type="nucleotide sequence ID" value="NZ_JABAHZ010000001.1"/>
</dbReference>
<keyword evidence="3" id="KW-0998">Cell outer membrane</keyword>
<dbReference type="InterPro" id="IPR036942">
    <property type="entry name" value="Beta-barrel_TonB_sf"/>
</dbReference>
<dbReference type="SUPFAM" id="SSF49464">
    <property type="entry name" value="Carboxypeptidase regulatory domain-like"/>
    <property type="match status" value="1"/>
</dbReference>
<dbReference type="Gene3D" id="2.40.170.20">
    <property type="entry name" value="TonB-dependent receptor, beta-barrel domain"/>
    <property type="match status" value="1"/>
</dbReference>
<dbReference type="InterPro" id="IPR041700">
    <property type="entry name" value="OMP_b-brl_3"/>
</dbReference>
<keyword evidence="2" id="KW-0472">Membrane</keyword>
<sequence length="815" mass="91550">MKKTHAYFFVLLILVTTYINKSYSQAKSTTSAIHGRILSTDNAPVKDVLVQLRQATDKKLLKMEYTDSTGNFRFDKIPDGNYQLTTQSMLFIPYESATFRHEGITRLAAISLQLQSKQLKEATVTANKPFVQQQYDKTVINVASSISAAGSTALEVLEKSPGITIDQNDNIAMRGRQGVLVMIDGKQVPMSGQELATMLRSMSANQIETIDLITNPSSKYDAAGNAGIIDIRLKKGNKSGTNGNISLSYGQGKYPKVNPALTFNSKYHRLNIFGAYNYNYRQELNALTIYRQFYNADNQYTGGTNYDNRFRFNAGSHNARIGADYNISKNIVAGFVVNGIFNNMRIFTNSPAQSLDAAGQPAGTFITTGTNTPRRNNRSINFNYKQTLDTSGRQLTADLDYARFNASQAQYYTTRFFDNHQLESKNPYELFGDLQGDLSIRSLKADYTQPLKALGARLDAGVKSSWVKTDNDVRFFDRSNGGNVLDKGKSNQFIYKENINAAYINVAKKWKRWDTQLGLRVENTNADGLQVTDSTAFTRHYTQLFPSGYLGYAINADNDLGITVSRRIERPSYRQLNPFKIFLDPYTYEAGNPYLLPELTTSTELTYTFKQQYTAKIGYSRTKDNIIEVLSPDTVVGSVIQTGRNLAVYDYYNMSVSFPVNIAKWLSSTNTVLVFYGRYKGNLVNTHLDVSRVAVELNSVNTVTINPLTSLEITGSYNSRSYYGFLDVKGYWFMNIGAQRQLWNRKASVKLNVSDIFLTNQTNAVTRLTGYGESFRQRRDTRVMTLTFNYRFGGNGGNNNARKTGGAEEEKRRAG</sequence>
<dbReference type="Pfam" id="PF14905">
    <property type="entry name" value="OMP_b-brl_3"/>
    <property type="match status" value="1"/>
</dbReference>
<dbReference type="SUPFAM" id="SSF56935">
    <property type="entry name" value="Porins"/>
    <property type="match status" value="1"/>
</dbReference>
<evidence type="ECO:0000256" key="4">
    <source>
        <dbReference type="SAM" id="MobiDB-lite"/>
    </source>
</evidence>
<dbReference type="Gene3D" id="2.60.40.10">
    <property type="entry name" value="Immunoglobulins"/>
    <property type="match status" value="1"/>
</dbReference>
<evidence type="ECO:0000259" key="5">
    <source>
        <dbReference type="Pfam" id="PF14905"/>
    </source>
</evidence>
<reference evidence="6 7" key="1">
    <citation type="submission" date="2020-04" db="EMBL/GenBank/DDBJ databases">
        <authorList>
            <person name="Yin C."/>
        </authorList>
    </citation>
    <scope>NUCLEOTIDE SEQUENCE [LARGE SCALE GENOMIC DNA]</scope>
    <source>
        <strain evidence="6 7">Ak56</strain>
    </source>
</reference>
<dbReference type="Gene3D" id="2.170.130.10">
    <property type="entry name" value="TonB-dependent receptor, plug domain"/>
    <property type="match status" value="1"/>
</dbReference>
<organism evidence="6 7">
    <name type="scientific">Chitinophaga eiseniae</name>
    <dbReference type="NCBI Taxonomy" id="634771"/>
    <lineage>
        <taxon>Bacteria</taxon>
        <taxon>Pseudomonadati</taxon>
        <taxon>Bacteroidota</taxon>
        <taxon>Chitinophagia</taxon>
        <taxon>Chitinophagales</taxon>
        <taxon>Chitinophagaceae</taxon>
        <taxon>Chitinophaga</taxon>
    </lineage>
</organism>
<gene>
    <name evidence="6" type="ORF">HGH91_02445</name>
</gene>
<evidence type="ECO:0000256" key="3">
    <source>
        <dbReference type="ARBA" id="ARBA00023237"/>
    </source>
</evidence>
<dbReference type="Pfam" id="PF13620">
    <property type="entry name" value="CarboxypepD_reg"/>
    <property type="match status" value="1"/>
</dbReference>
<dbReference type="EMBL" id="JABAHZ010000001">
    <property type="protein sequence ID" value="NLR77465.1"/>
    <property type="molecule type" value="Genomic_DNA"/>
</dbReference>
<feature type="compositionally biased region" description="Basic and acidic residues" evidence="4">
    <location>
        <begin position="805"/>
        <end position="815"/>
    </location>
</feature>
<comment type="caution">
    <text evidence="6">The sequence shown here is derived from an EMBL/GenBank/DDBJ whole genome shotgun (WGS) entry which is preliminary data.</text>
</comment>
<name>A0A847SET0_9BACT</name>
<keyword evidence="6" id="KW-0675">Receptor</keyword>
<dbReference type="AlphaFoldDB" id="A0A847SET0"/>
<evidence type="ECO:0000313" key="7">
    <source>
        <dbReference type="Proteomes" id="UP000552864"/>
    </source>
</evidence>
<comment type="subcellular location">
    <subcellularLocation>
        <location evidence="1">Cell outer membrane</location>
    </subcellularLocation>
</comment>
<proteinExistence type="predicted"/>
<dbReference type="InterPro" id="IPR013783">
    <property type="entry name" value="Ig-like_fold"/>
</dbReference>
<accession>A0A847SET0</accession>
<dbReference type="InterPro" id="IPR037066">
    <property type="entry name" value="Plug_dom_sf"/>
</dbReference>
<protein>
    <submittedName>
        <fullName evidence="6">TonB-dependent receptor</fullName>
    </submittedName>
</protein>
<evidence type="ECO:0000256" key="2">
    <source>
        <dbReference type="ARBA" id="ARBA00023136"/>
    </source>
</evidence>
<feature type="region of interest" description="Disordered" evidence="4">
    <location>
        <begin position="795"/>
        <end position="815"/>
    </location>
</feature>
<feature type="domain" description="Outer membrane protein beta-barrel" evidence="5">
    <location>
        <begin position="387"/>
        <end position="790"/>
    </location>
</feature>
<dbReference type="GO" id="GO:0009279">
    <property type="term" value="C:cell outer membrane"/>
    <property type="evidence" value="ECO:0007669"/>
    <property type="project" value="UniProtKB-SubCell"/>
</dbReference>
<dbReference type="InterPro" id="IPR008969">
    <property type="entry name" value="CarboxyPept-like_regulatory"/>
</dbReference>